<evidence type="ECO:0000256" key="1">
    <source>
        <dbReference type="ARBA" id="ARBA00004141"/>
    </source>
</evidence>
<evidence type="ECO:0000256" key="4">
    <source>
        <dbReference type="ARBA" id="ARBA00022989"/>
    </source>
</evidence>
<feature type="transmembrane region" description="Helical" evidence="6">
    <location>
        <begin position="283"/>
        <end position="315"/>
    </location>
</feature>
<comment type="similarity">
    <text evidence="2">Belongs to the autoinducer-2 exporter (AI-2E) (TC 2.A.86) family.</text>
</comment>
<dbReference type="PANTHER" id="PTHR21716">
    <property type="entry name" value="TRANSMEMBRANE PROTEIN"/>
    <property type="match status" value="1"/>
</dbReference>
<keyword evidence="4 6" id="KW-1133">Transmembrane helix</keyword>
<feature type="transmembrane region" description="Helical" evidence="6">
    <location>
        <begin position="165"/>
        <end position="183"/>
    </location>
</feature>
<protein>
    <recommendedName>
        <fullName evidence="9">ATP synthase F0, A subunit</fullName>
    </recommendedName>
</protein>
<gene>
    <name evidence="7" type="primary">Necator_chrIII.g10013</name>
    <name evidence="7" type="ORF">RB195_009248</name>
</gene>
<dbReference type="PANTHER" id="PTHR21716:SF4">
    <property type="entry name" value="TRANSMEMBRANE PROTEIN 245"/>
    <property type="match status" value="1"/>
</dbReference>
<feature type="transmembrane region" description="Helical" evidence="6">
    <location>
        <begin position="195"/>
        <end position="213"/>
    </location>
</feature>
<evidence type="ECO:0008006" key="9">
    <source>
        <dbReference type="Google" id="ProtNLM"/>
    </source>
</evidence>
<feature type="transmembrane region" description="Helical" evidence="6">
    <location>
        <begin position="379"/>
        <end position="404"/>
    </location>
</feature>
<name>A0ABR1CUD3_NECAM</name>
<proteinExistence type="inferred from homology"/>
<dbReference type="InterPro" id="IPR002549">
    <property type="entry name" value="AI-2E-like"/>
</dbReference>
<reference evidence="7 8" key="1">
    <citation type="submission" date="2023-08" db="EMBL/GenBank/DDBJ databases">
        <title>A Necator americanus chromosomal reference genome.</title>
        <authorList>
            <person name="Ilik V."/>
            <person name="Petrzelkova K.J."/>
            <person name="Pardy F."/>
            <person name="Fuh T."/>
            <person name="Niatou-Singa F.S."/>
            <person name="Gouil Q."/>
            <person name="Baker L."/>
            <person name="Ritchie M.E."/>
            <person name="Jex A.R."/>
            <person name="Gazzola D."/>
            <person name="Li H."/>
            <person name="Toshio Fujiwara R."/>
            <person name="Zhan B."/>
            <person name="Aroian R.V."/>
            <person name="Pafco B."/>
            <person name="Schwarz E.M."/>
        </authorList>
    </citation>
    <scope>NUCLEOTIDE SEQUENCE [LARGE SCALE GENOMIC DNA]</scope>
    <source>
        <strain evidence="7 8">Aroian</strain>
        <tissue evidence="7">Whole animal</tissue>
    </source>
</reference>
<feature type="transmembrane region" description="Helical" evidence="6">
    <location>
        <begin position="678"/>
        <end position="706"/>
    </location>
</feature>
<evidence type="ECO:0000256" key="5">
    <source>
        <dbReference type="ARBA" id="ARBA00023136"/>
    </source>
</evidence>
<feature type="transmembrane region" description="Helical" evidence="6">
    <location>
        <begin position="757"/>
        <end position="781"/>
    </location>
</feature>
<organism evidence="7 8">
    <name type="scientific">Necator americanus</name>
    <name type="common">Human hookworm</name>
    <dbReference type="NCBI Taxonomy" id="51031"/>
    <lineage>
        <taxon>Eukaryota</taxon>
        <taxon>Metazoa</taxon>
        <taxon>Ecdysozoa</taxon>
        <taxon>Nematoda</taxon>
        <taxon>Chromadorea</taxon>
        <taxon>Rhabditida</taxon>
        <taxon>Rhabditina</taxon>
        <taxon>Rhabditomorpha</taxon>
        <taxon>Strongyloidea</taxon>
        <taxon>Ancylostomatidae</taxon>
        <taxon>Bunostominae</taxon>
        <taxon>Necator</taxon>
    </lineage>
</organism>
<keyword evidence="5 6" id="KW-0472">Membrane</keyword>
<comment type="caution">
    <text evidence="7">The sequence shown here is derived from an EMBL/GenBank/DDBJ whole genome shotgun (WGS) entry which is preliminary data.</text>
</comment>
<keyword evidence="8" id="KW-1185">Reference proteome</keyword>
<accession>A0ABR1CUD3</accession>
<evidence type="ECO:0000256" key="2">
    <source>
        <dbReference type="ARBA" id="ARBA00009773"/>
    </source>
</evidence>
<feature type="transmembrane region" description="Helical" evidence="6">
    <location>
        <begin position="718"/>
        <end position="737"/>
    </location>
</feature>
<comment type="subcellular location">
    <subcellularLocation>
        <location evidence="1">Membrane</location>
        <topology evidence="1">Multi-pass membrane protein</topology>
    </subcellularLocation>
</comment>
<feature type="transmembrane region" description="Helical" evidence="6">
    <location>
        <begin position="219"/>
        <end position="238"/>
    </location>
</feature>
<dbReference type="Proteomes" id="UP001303046">
    <property type="component" value="Unassembled WGS sequence"/>
</dbReference>
<dbReference type="EMBL" id="JAVFWL010000003">
    <property type="protein sequence ID" value="KAK6741278.1"/>
    <property type="molecule type" value="Genomic_DNA"/>
</dbReference>
<evidence type="ECO:0000256" key="6">
    <source>
        <dbReference type="SAM" id="Phobius"/>
    </source>
</evidence>
<keyword evidence="3 6" id="KW-0812">Transmembrane</keyword>
<sequence length="795" mass="88458">MATDSSSTALMNRFTTNQDQQTAIQFAFFNALLFVLTGICLCGLLALYNMMYMFLSPMLWAVLVGTVLFPFKKKVTDVVQGWLSRIQEKNQTLVVGLITMPFCSFRDFSEFIYTTFMSRTGLQVAIAYIVLKLLTYERTFVYLISCAGDIYSMIDSFIVFFSKPWVLPVILVYFCAYAAWIYVQQPGAVNKKLARVLSLPVWLYALSFMSFYFGVFRAAVFSASGAVLGALSAGAWVVDNGTEHKDDDEVKLIKEEEPVKSKPPADDSASVVSIDKALGSDKLILIIAALCALSWIVRHDNALLIVIIPFIFAAFGRLGSNSGVFAAIGGALSSVWERIYPQAKKLVDITVAGSLRQFVKVLFTSDQMLVSSLYAKMDVLSSVVVMLLLAFSAISGLIFVGIQLHNETVHIARLASNVVNSRPDWVNAAMNFTEDKLEDHQIDINNYVEQAYQQGRAWLASNVRALADPKDTVRADMLEAQVKQIVDNLYKMWEQRNIPQPESTTTQVRVDWKTQLMSVTDIHALKQEITLIVQENMDTLMNVARSLWAVVATNLTFIISLLGAFAGLILDFGMDIINLVIEIIVFLTMVYYLLSASRDRWLPIEWMSNLAELVSVSDSQSRAARNAVYSKPASAVSTYDVTAAFEQAIFGVFVLSSKMAVFYGLYTYFVHSLFDLNVVFVPCMLAALFAAIPIMPPYIVCIFGVFELWLARSELSAAIVFALMSFAPQMFADVTFYREVKFSHPYVTGLSIIGGMYWLGLQGAIIGPIVLCSFLVLINVFMQYAGPKGEKVKTG</sequence>
<feature type="transmembrane region" description="Helical" evidence="6">
    <location>
        <begin position="54"/>
        <end position="71"/>
    </location>
</feature>
<evidence type="ECO:0000313" key="7">
    <source>
        <dbReference type="EMBL" id="KAK6741278.1"/>
    </source>
</evidence>
<feature type="transmembrane region" description="Helical" evidence="6">
    <location>
        <begin position="23"/>
        <end position="47"/>
    </location>
</feature>
<feature type="transmembrane region" description="Helical" evidence="6">
    <location>
        <begin position="547"/>
        <end position="570"/>
    </location>
</feature>
<feature type="transmembrane region" description="Helical" evidence="6">
    <location>
        <begin position="648"/>
        <end position="666"/>
    </location>
</feature>
<evidence type="ECO:0000256" key="3">
    <source>
        <dbReference type="ARBA" id="ARBA00022692"/>
    </source>
</evidence>
<evidence type="ECO:0000313" key="8">
    <source>
        <dbReference type="Proteomes" id="UP001303046"/>
    </source>
</evidence>
<feature type="transmembrane region" description="Helical" evidence="6">
    <location>
        <begin position="576"/>
        <end position="594"/>
    </location>
</feature>